<dbReference type="Proteomes" id="UP000636479">
    <property type="component" value="Unassembled WGS sequence"/>
</dbReference>
<dbReference type="AlphaFoldDB" id="A0A8H6SH01"/>
<dbReference type="OrthoDB" id="2269034at2759"/>
<dbReference type="Gene3D" id="3.80.10.10">
    <property type="entry name" value="Ribonuclease Inhibitor"/>
    <property type="match status" value="1"/>
</dbReference>
<dbReference type="GeneID" id="59347297"/>
<proteinExistence type="predicted"/>
<evidence type="ECO:0000313" key="1">
    <source>
        <dbReference type="EMBL" id="KAF7298635.1"/>
    </source>
</evidence>
<organism evidence="1 2">
    <name type="scientific">Mycena indigotica</name>
    <dbReference type="NCBI Taxonomy" id="2126181"/>
    <lineage>
        <taxon>Eukaryota</taxon>
        <taxon>Fungi</taxon>
        <taxon>Dikarya</taxon>
        <taxon>Basidiomycota</taxon>
        <taxon>Agaricomycotina</taxon>
        <taxon>Agaricomycetes</taxon>
        <taxon>Agaricomycetidae</taxon>
        <taxon>Agaricales</taxon>
        <taxon>Marasmiineae</taxon>
        <taxon>Mycenaceae</taxon>
        <taxon>Mycena</taxon>
    </lineage>
</organism>
<reference evidence="1" key="1">
    <citation type="submission" date="2020-05" db="EMBL/GenBank/DDBJ databases">
        <title>Mycena genomes resolve the evolution of fungal bioluminescence.</title>
        <authorList>
            <person name="Tsai I.J."/>
        </authorList>
    </citation>
    <scope>NUCLEOTIDE SEQUENCE</scope>
    <source>
        <strain evidence="1">171206Taipei</strain>
    </source>
</reference>
<evidence type="ECO:0000313" key="2">
    <source>
        <dbReference type="Proteomes" id="UP000636479"/>
    </source>
</evidence>
<dbReference type="RefSeq" id="XP_037218023.1">
    <property type="nucleotide sequence ID" value="XM_037364781.1"/>
</dbReference>
<accession>A0A8H6SH01</accession>
<keyword evidence="2" id="KW-1185">Reference proteome</keyword>
<dbReference type="InterPro" id="IPR032675">
    <property type="entry name" value="LRR_dom_sf"/>
</dbReference>
<comment type="caution">
    <text evidence="1">The sequence shown here is derived from an EMBL/GenBank/DDBJ whole genome shotgun (WGS) entry which is preliminary data.</text>
</comment>
<name>A0A8H6SH01_9AGAR</name>
<sequence>MASDGNEDLYAPNPSLLRQLLPPPDAPSSQHRTALARIDKELVAFTHYTDNYRLQLDTARTAILESLSRTSFPFNTLPVEIITYIFIECLPKNGYVRPSTRSAPLLFTRVCRGWRHIALTTTELWLGLEWELMKTGSGKREAQRAAQQEDGLKEWIARAKWHPMSLRLPIPRQTSSGRPVMPKAIEKLFPRLVHLRVDIPSAMFNTFVRKPTNGELATVNTITANLNRKALRDVLAGCPQLRELHLLPDSAEISIAAPALHKLRIDSEISVVQLLKTLRDCPQLFHMHCYLQDDGEELGEPDVDLLQPLSLPQLHSLSITMDCHVVAEEFLFRNLETLPNLTSVRIEQAEKLGRVYDLLDRSACTGLRYLYCDLTMDDDWHRGRDPPIMGRWPSLEVFEADLTLEMMPDFFARLAAAPGTMLPRLRKLKIYIRVPLSSLYTTTSTLNLGPMLDFLAARCTPGGLEALWIFLSDVDPAGLSSWHPHEVFVKRILPLIENGLDFAFLVSDYLQNVDVWPAERSYLKDDFDKDSTWMID</sequence>
<gene>
    <name evidence="1" type="ORF">MIND_00810600</name>
</gene>
<dbReference type="SUPFAM" id="SSF52047">
    <property type="entry name" value="RNI-like"/>
    <property type="match status" value="1"/>
</dbReference>
<protein>
    <submittedName>
        <fullName evidence="1">F-box domain-containing protein</fullName>
    </submittedName>
</protein>
<dbReference type="EMBL" id="JACAZF010000007">
    <property type="protein sequence ID" value="KAF7298635.1"/>
    <property type="molecule type" value="Genomic_DNA"/>
</dbReference>